<dbReference type="AlphaFoldDB" id="A0A4S2GYB0"/>
<name>A0A4S2GYB0_9PROT</name>
<evidence type="ECO:0000259" key="3">
    <source>
        <dbReference type="PROSITE" id="PS50977"/>
    </source>
</evidence>
<dbReference type="PANTHER" id="PTHR30055:SF212">
    <property type="entry name" value="TETR-FAMILY FAMILY TRANSCRIPTIONAL REGULATOR"/>
    <property type="match status" value="1"/>
</dbReference>
<dbReference type="Proteomes" id="UP000308054">
    <property type="component" value="Unassembled WGS sequence"/>
</dbReference>
<evidence type="ECO:0000256" key="2">
    <source>
        <dbReference type="PROSITE-ProRule" id="PRU00335"/>
    </source>
</evidence>
<feature type="domain" description="HTH tetR-type" evidence="3">
    <location>
        <begin position="110"/>
        <end position="170"/>
    </location>
</feature>
<keyword evidence="1 2" id="KW-0238">DNA-binding</keyword>
<dbReference type="PANTHER" id="PTHR30055">
    <property type="entry name" value="HTH-TYPE TRANSCRIPTIONAL REGULATOR RUTR"/>
    <property type="match status" value="1"/>
</dbReference>
<protein>
    <submittedName>
        <fullName evidence="4">TetR/AcrR family transcriptional regulator</fullName>
    </submittedName>
</protein>
<evidence type="ECO:0000256" key="1">
    <source>
        <dbReference type="ARBA" id="ARBA00023125"/>
    </source>
</evidence>
<reference evidence="4 5" key="1">
    <citation type="journal article" date="2017" name="Int. J. Syst. Evol. Microbiol.">
        <title>Marinicauda algicola sp. nov., isolated from a marine red alga Rhodosorus marinus.</title>
        <authorList>
            <person name="Jeong S.E."/>
            <person name="Jeon S.H."/>
            <person name="Chun B.H."/>
            <person name="Kim D.W."/>
            <person name="Jeon C.O."/>
        </authorList>
    </citation>
    <scope>NUCLEOTIDE SEQUENCE [LARGE SCALE GENOMIC DNA]</scope>
    <source>
        <strain evidence="4 5">JCM 31718</strain>
    </source>
</reference>
<gene>
    <name evidence="4" type="ORF">E5163_10025</name>
</gene>
<dbReference type="Gene3D" id="1.10.357.10">
    <property type="entry name" value="Tetracycline Repressor, domain 2"/>
    <property type="match status" value="1"/>
</dbReference>
<dbReference type="SUPFAM" id="SSF46689">
    <property type="entry name" value="Homeodomain-like"/>
    <property type="match status" value="1"/>
</dbReference>
<dbReference type="InterPro" id="IPR009057">
    <property type="entry name" value="Homeodomain-like_sf"/>
</dbReference>
<dbReference type="SUPFAM" id="SSF48498">
    <property type="entry name" value="Tetracyclin repressor-like, C-terminal domain"/>
    <property type="match status" value="1"/>
</dbReference>
<dbReference type="GO" id="GO:0000976">
    <property type="term" value="F:transcription cis-regulatory region binding"/>
    <property type="evidence" value="ECO:0007669"/>
    <property type="project" value="TreeGrafter"/>
</dbReference>
<accession>A0A4S2GYB0</accession>
<dbReference type="InterPro" id="IPR001647">
    <property type="entry name" value="HTH_TetR"/>
</dbReference>
<keyword evidence="5" id="KW-1185">Reference proteome</keyword>
<feature type="DNA-binding region" description="H-T-H motif" evidence="2">
    <location>
        <begin position="133"/>
        <end position="152"/>
    </location>
</feature>
<evidence type="ECO:0000313" key="4">
    <source>
        <dbReference type="EMBL" id="TGY88167.1"/>
    </source>
</evidence>
<dbReference type="GO" id="GO:0003700">
    <property type="term" value="F:DNA-binding transcription factor activity"/>
    <property type="evidence" value="ECO:0007669"/>
    <property type="project" value="TreeGrafter"/>
</dbReference>
<proteinExistence type="predicted"/>
<dbReference type="InterPro" id="IPR050109">
    <property type="entry name" value="HTH-type_TetR-like_transc_reg"/>
</dbReference>
<dbReference type="PROSITE" id="PS50977">
    <property type="entry name" value="HTH_TETR_2"/>
    <property type="match status" value="1"/>
</dbReference>
<dbReference type="Pfam" id="PF00440">
    <property type="entry name" value="TetR_N"/>
    <property type="match status" value="1"/>
</dbReference>
<evidence type="ECO:0000313" key="5">
    <source>
        <dbReference type="Proteomes" id="UP000308054"/>
    </source>
</evidence>
<sequence length="314" mass="35667">MHLATVERRRARRLRVSPFGWAGASVSPSLGNSGFRTSVIGLELPTRCGGFLTRSAQRRYIRRPRRSDRGRCGRVDARPHGLRFPDRSPDFMTAEIAENDDLSPAERRRRKVRDAIVSAAEEIFAEEGEAGLSMRRIAERIDYSPAALYKYFDSKEALFDEIREQFFERLLTRMRRVSEAVKEGPRLNGQCLRAYVETGLEQPSHYRLAFTNYFHKDRLDENSFAFAAAIHLEDMIARSMEEGWFEKADPGLAAASVWASSHGLTMLAVTVPGFPDGKPGCEGTTLDDVIDFQARLIMRGMATQKCRDWIDRNL</sequence>
<dbReference type="EMBL" id="SRXW01000003">
    <property type="protein sequence ID" value="TGY88167.1"/>
    <property type="molecule type" value="Genomic_DNA"/>
</dbReference>
<comment type="caution">
    <text evidence="4">The sequence shown here is derived from an EMBL/GenBank/DDBJ whole genome shotgun (WGS) entry which is preliminary data.</text>
</comment>
<organism evidence="4 5">
    <name type="scientific">Marinicauda algicola</name>
    <dbReference type="NCBI Taxonomy" id="2029849"/>
    <lineage>
        <taxon>Bacteria</taxon>
        <taxon>Pseudomonadati</taxon>
        <taxon>Pseudomonadota</taxon>
        <taxon>Alphaproteobacteria</taxon>
        <taxon>Maricaulales</taxon>
        <taxon>Maricaulaceae</taxon>
        <taxon>Marinicauda</taxon>
    </lineage>
</organism>
<dbReference type="PRINTS" id="PR00455">
    <property type="entry name" value="HTHTETR"/>
</dbReference>
<dbReference type="InterPro" id="IPR036271">
    <property type="entry name" value="Tet_transcr_reg_TetR-rel_C_sf"/>
</dbReference>